<accession>A0A8H8RQA9</accession>
<evidence type="ECO:0000313" key="6">
    <source>
        <dbReference type="Proteomes" id="UP000462212"/>
    </source>
</evidence>
<dbReference type="Gene3D" id="2.30.29.30">
    <property type="entry name" value="Pleckstrin-homology domain (PH domain)/Phosphotyrosine-binding domain (PTB)"/>
    <property type="match status" value="1"/>
</dbReference>
<evidence type="ECO:0000256" key="1">
    <source>
        <dbReference type="ARBA" id="ARBA00004123"/>
    </source>
</evidence>
<comment type="caution">
    <text evidence="5">The sequence shown here is derived from an EMBL/GenBank/DDBJ whole genome shotgun (WGS) entry which is preliminary data.</text>
</comment>
<feature type="compositionally biased region" description="Acidic residues" evidence="3">
    <location>
        <begin position="364"/>
        <end position="385"/>
    </location>
</feature>
<feature type="region of interest" description="Disordered" evidence="3">
    <location>
        <begin position="353"/>
        <end position="405"/>
    </location>
</feature>
<sequence length="553" mass="57857">MSSSADAEAHSSTATEQSQSSNHLPDVMPLPARTMADAQSNHTPTLSKDDPATMAASEELKHTSISDKVLSTSPKDQARHVVAGEDKTMKETVKESTPEVDLTDAQDEEMRERISSPKKKRGRDQDEETRELDDNNLDELGSSADGSVINGNRTTRLGPEKKRPRDTSQDYTNATEKAADVKASFAMATADTTDTPKPTSSETQPTKNSLESSQKPIFGSGFGDKSQSSTSAFASSGFGALASSSTSPFGIIGATKPSVFGAAHKPTVSGFGALAAQSPDTSSTTPLVDSATSSTAKPVISLGFEGGGSSGFGGLGGSSGSVFGSRLGNGFAGGSGAKLSTFAAPGTESITNAKPAKAFGAPESDNEGSDQDDSEGNGASGDEEGGNVGAEDKKKPSKVSKVHIEDGESGEATLLQIRAKLFAIDSKEAGWKERGVGTLKINVPKPCVDFDENGAAIPGSFDASGLEDEEEDSAAPRVARLIMRQENTHRVVLNTVIVRAMEFKDKPSNSSAQFLFTAFEGDKEPKPINMLLKMSEANGRSFRSEIESIQHEL</sequence>
<comment type="subcellular location">
    <subcellularLocation>
        <location evidence="1">Nucleus</location>
    </subcellularLocation>
</comment>
<dbReference type="InterPro" id="IPR000156">
    <property type="entry name" value="Ran_bind_dom"/>
</dbReference>
<name>A0A8H8RQA9_9HELO</name>
<feature type="compositionally biased region" description="Low complexity" evidence="3">
    <location>
        <begin position="188"/>
        <end position="203"/>
    </location>
</feature>
<dbReference type="Proteomes" id="UP000462212">
    <property type="component" value="Unassembled WGS sequence"/>
</dbReference>
<dbReference type="OrthoDB" id="185618at2759"/>
<keyword evidence="6" id="KW-1185">Reference proteome</keyword>
<reference evidence="5 6" key="1">
    <citation type="submission" date="2018-05" db="EMBL/GenBank/DDBJ databases">
        <title>Genome sequencing and assembly of the regulated plant pathogen Lachnellula willkommii and related sister species for the development of diagnostic species identification markers.</title>
        <authorList>
            <person name="Giroux E."/>
            <person name="Bilodeau G."/>
        </authorList>
    </citation>
    <scope>NUCLEOTIDE SEQUENCE [LARGE SCALE GENOMIC DNA]</scope>
    <source>
        <strain evidence="5 6">CBS 197.66</strain>
    </source>
</reference>
<proteinExistence type="predicted"/>
<feature type="compositionally biased region" description="Polar residues" evidence="3">
    <location>
        <begin position="1"/>
        <end position="23"/>
    </location>
</feature>
<evidence type="ECO:0000313" key="5">
    <source>
        <dbReference type="EMBL" id="TVY37620.1"/>
    </source>
</evidence>
<feature type="compositionally biased region" description="Acidic residues" evidence="3">
    <location>
        <begin position="125"/>
        <end position="137"/>
    </location>
</feature>
<dbReference type="AlphaFoldDB" id="A0A8H8RQA9"/>
<dbReference type="SUPFAM" id="SSF50729">
    <property type="entry name" value="PH domain-like"/>
    <property type="match status" value="1"/>
</dbReference>
<dbReference type="InterPro" id="IPR045255">
    <property type="entry name" value="RanBP1-like"/>
</dbReference>
<feature type="region of interest" description="Disordered" evidence="3">
    <location>
        <begin position="1"/>
        <end position="232"/>
    </location>
</feature>
<feature type="compositionally biased region" description="Basic and acidic residues" evidence="3">
    <location>
        <begin position="158"/>
        <end position="168"/>
    </location>
</feature>
<dbReference type="SMART" id="SM00160">
    <property type="entry name" value="RanBD"/>
    <property type="match status" value="1"/>
</dbReference>
<feature type="domain" description="RanBD1" evidence="4">
    <location>
        <begin position="396"/>
        <end position="553"/>
    </location>
</feature>
<feature type="compositionally biased region" description="Polar residues" evidence="3">
    <location>
        <begin position="204"/>
        <end position="215"/>
    </location>
</feature>
<evidence type="ECO:0000256" key="2">
    <source>
        <dbReference type="ARBA" id="ARBA00023242"/>
    </source>
</evidence>
<evidence type="ECO:0000259" key="4">
    <source>
        <dbReference type="PROSITE" id="PS50196"/>
    </source>
</evidence>
<dbReference type="EMBL" id="QGMJ01000338">
    <property type="protein sequence ID" value="TVY37620.1"/>
    <property type="molecule type" value="Genomic_DNA"/>
</dbReference>
<dbReference type="Pfam" id="PF00638">
    <property type="entry name" value="Ran_BP1"/>
    <property type="match status" value="2"/>
</dbReference>
<keyword evidence="2" id="KW-0539">Nucleus</keyword>
<gene>
    <name evidence="5" type="primary">NUP56</name>
    <name evidence="5" type="ORF">LSUB1_G004206</name>
</gene>
<dbReference type="PROSITE" id="PS50196">
    <property type="entry name" value="RANBD1"/>
    <property type="match status" value="1"/>
</dbReference>
<dbReference type="GO" id="GO:0005634">
    <property type="term" value="C:nucleus"/>
    <property type="evidence" value="ECO:0007669"/>
    <property type="project" value="UniProtKB-SubCell"/>
</dbReference>
<dbReference type="PANTHER" id="PTHR23138:SF142">
    <property type="entry name" value="RAN-BINDING PROTEIN 3B-RELATED"/>
    <property type="match status" value="1"/>
</dbReference>
<dbReference type="PANTHER" id="PTHR23138">
    <property type="entry name" value="RAN BINDING PROTEIN"/>
    <property type="match status" value="1"/>
</dbReference>
<organism evidence="5 6">
    <name type="scientific">Lachnellula subtilissima</name>
    <dbReference type="NCBI Taxonomy" id="602034"/>
    <lineage>
        <taxon>Eukaryota</taxon>
        <taxon>Fungi</taxon>
        <taxon>Dikarya</taxon>
        <taxon>Ascomycota</taxon>
        <taxon>Pezizomycotina</taxon>
        <taxon>Leotiomycetes</taxon>
        <taxon>Helotiales</taxon>
        <taxon>Lachnaceae</taxon>
        <taxon>Lachnellula</taxon>
    </lineage>
</organism>
<feature type="compositionally biased region" description="Basic and acidic residues" evidence="3">
    <location>
        <begin position="76"/>
        <end position="97"/>
    </location>
</feature>
<evidence type="ECO:0000256" key="3">
    <source>
        <dbReference type="SAM" id="MobiDB-lite"/>
    </source>
</evidence>
<dbReference type="InterPro" id="IPR011993">
    <property type="entry name" value="PH-like_dom_sf"/>
</dbReference>
<feature type="compositionally biased region" description="Polar residues" evidence="3">
    <location>
        <begin position="37"/>
        <end position="46"/>
    </location>
</feature>
<protein>
    <submittedName>
        <fullName evidence="5">Nucleoporin</fullName>
    </submittedName>
</protein>